<keyword evidence="2" id="KW-0732">Signal</keyword>
<gene>
    <name evidence="4" type="ORF">QYF62_05735</name>
</gene>
<reference evidence="4 5" key="1">
    <citation type="submission" date="2023-07" db="EMBL/GenBank/DDBJ databases">
        <title>Strategy for survival of the halotoleranting strain Dietzia MX2 from the Yakshinskoe mineral salts deposit.</title>
        <authorList>
            <person name="Kharitonova M.A."/>
            <person name="Kupriyanova-Ashina F.G."/>
            <person name="Shakirov T.R."/>
            <person name="Vafina M.S."/>
            <person name="Ilinskaya O.N."/>
        </authorList>
    </citation>
    <scope>NUCLEOTIDE SEQUENCE [LARGE SCALE GENOMIC DNA]</scope>
    <source>
        <strain evidence="4 5">MX2</strain>
    </source>
</reference>
<name>A0ABT8GZA3_9ACTN</name>
<feature type="domain" description="Glucose/Sorbosone dehydrogenase" evidence="3">
    <location>
        <begin position="77"/>
        <end position="398"/>
    </location>
</feature>
<evidence type="ECO:0000256" key="1">
    <source>
        <dbReference type="SAM" id="MobiDB-lite"/>
    </source>
</evidence>
<dbReference type="Pfam" id="PF07995">
    <property type="entry name" value="GSDH"/>
    <property type="match status" value="1"/>
</dbReference>
<dbReference type="PANTHER" id="PTHR19328:SF13">
    <property type="entry name" value="HIPL1 PROTEIN"/>
    <property type="match status" value="1"/>
</dbReference>
<protein>
    <submittedName>
        <fullName evidence="4">PQQ-dependent sugar dehydrogenase</fullName>
    </submittedName>
</protein>
<evidence type="ECO:0000313" key="4">
    <source>
        <dbReference type="EMBL" id="MDN4505550.1"/>
    </source>
</evidence>
<evidence type="ECO:0000259" key="3">
    <source>
        <dbReference type="Pfam" id="PF07995"/>
    </source>
</evidence>
<accession>A0ABT8GZA3</accession>
<feature type="chain" id="PRO_5045959140" evidence="2">
    <location>
        <begin position="30"/>
        <end position="409"/>
    </location>
</feature>
<dbReference type="EMBL" id="JAUHTB010000005">
    <property type="protein sequence ID" value="MDN4505550.1"/>
    <property type="molecule type" value="Genomic_DNA"/>
</dbReference>
<dbReference type="InterPro" id="IPR011041">
    <property type="entry name" value="Quinoprot_gluc/sorb_DH_b-prop"/>
</dbReference>
<dbReference type="InterPro" id="IPR012938">
    <property type="entry name" value="Glc/Sorbosone_DH"/>
</dbReference>
<dbReference type="Proteomes" id="UP001172702">
    <property type="component" value="Unassembled WGS sequence"/>
</dbReference>
<dbReference type="SUPFAM" id="SSF50952">
    <property type="entry name" value="Soluble quinoprotein glucose dehydrogenase"/>
    <property type="match status" value="1"/>
</dbReference>
<proteinExistence type="predicted"/>
<keyword evidence="5" id="KW-1185">Reference proteome</keyword>
<dbReference type="InterPro" id="IPR011042">
    <property type="entry name" value="6-blade_b-propeller_TolB-like"/>
</dbReference>
<feature type="signal peptide" evidence="2">
    <location>
        <begin position="1"/>
        <end position="29"/>
    </location>
</feature>
<feature type="region of interest" description="Disordered" evidence="1">
    <location>
        <begin position="28"/>
        <end position="64"/>
    </location>
</feature>
<feature type="compositionally biased region" description="Gly residues" evidence="1">
    <location>
        <begin position="37"/>
        <end position="48"/>
    </location>
</feature>
<dbReference type="Gene3D" id="2.120.10.30">
    <property type="entry name" value="TolB, C-terminal domain"/>
    <property type="match status" value="1"/>
</dbReference>
<dbReference type="PANTHER" id="PTHR19328">
    <property type="entry name" value="HEDGEHOG-INTERACTING PROTEIN"/>
    <property type="match status" value="1"/>
</dbReference>
<organism evidence="4 5">
    <name type="scientific">Dietzia maris</name>
    <dbReference type="NCBI Taxonomy" id="37915"/>
    <lineage>
        <taxon>Bacteria</taxon>
        <taxon>Bacillati</taxon>
        <taxon>Actinomycetota</taxon>
        <taxon>Actinomycetes</taxon>
        <taxon>Mycobacteriales</taxon>
        <taxon>Dietziaceae</taxon>
        <taxon>Dietzia</taxon>
    </lineage>
</organism>
<evidence type="ECO:0000256" key="2">
    <source>
        <dbReference type="SAM" id="SignalP"/>
    </source>
</evidence>
<evidence type="ECO:0000313" key="5">
    <source>
        <dbReference type="Proteomes" id="UP001172702"/>
    </source>
</evidence>
<comment type="caution">
    <text evidence="4">The sequence shown here is derived from an EMBL/GenBank/DDBJ whole genome shotgun (WGS) entry which is preliminary data.</text>
</comment>
<sequence length="409" mass="42346">MHRTEFPRLLARLAALVAVAMVVPLTACSTTGDPDGGDSGGTGSGGAPGADRPGSQPPGRALPAGPAVEVETVADGLTIPWDVVRDPEGVIVTGERGSGTLYAIRGNGERTVVEAGVGDLYDRGESGLMGMALAADFATSREVYTCHSDAAESDNRVTAWTAAEDWSALEAPRVLVDGILLAERGLHSGCRILVHPDGTLYIGTGDAFTGPASQDLDRFSGKILHITRDGEPAGDTIGDSPVLTYGHRNVQGLALRPDSGQIVASEHGPDVDDEVNLVLPGSNYGWDPNSGGRYDQNVPMTDTGDFPDAVEAVWRSGAPTLAPGGIAFLDDPAWGEWDGALAVAMLKSSQVVLMTLSEDGSTVTRTAAILRGEHGRLRSITHEPGGSLLVTTSNGGGEDEILRVRPAAG</sequence>